<sequence length="138" mass="16003">MNELWIHFWTRVFEVMTDRVDGPFRFRLVLQPTIATVIAIRSGLKDARLGRPPYFWALMTDPVHRAEMAKDGWRSVGKVFILAMVLDIVFQLIVVHTVYPAGVVFVAFVLAIIPYLILRGTVTRIANRFMKLRSRHLH</sequence>
<reference evidence="2 3" key="1">
    <citation type="submission" date="2019-03" db="EMBL/GenBank/DDBJ databases">
        <title>Genomic Encyclopedia of Type Strains, Phase III (KMG-III): the genomes of soil and plant-associated and newly described type strains.</title>
        <authorList>
            <person name="Whitman W."/>
        </authorList>
    </citation>
    <scope>NUCLEOTIDE SEQUENCE [LARGE SCALE GENOMIC DNA]</scope>
    <source>
        <strain evidence="2 3">LMG 29544</strain>
    </source>
</reference>
<feature type="transmembrane region" description="Helical" evidence="1">
    <location>
        <begin position="75"/>
        <end position="93"/>
    </location>
</feature>
<dbReference type="EMBL" id="SORE01000002">
    <property type="protein sequence ID" value="TDY54117.1"/>
    <property type="molecule type" value="Genomic_DNA"/>
</dbReference>
<gene>
    <name evidence="2" type="ORF">BX592_102264</name>
</gene>
<proteinExistence type="predicted"/>
<keyword evidence="1" id="KW-0812">Transmembrane</keyword>
<keyword evidence="1" id="KW-1133">Transmembrane helix</keyword>
<evidence type="ECO:0000256" key="1">
    <source>
        <dbReference type="SAM" id="Phobius"/>
    </source>
</evidence>
<evidence type="ECO:0000313" key="2">
    <source>
        <dbReference type="EMBL" id="TDY54117.1"/>
    </source>
</evidence>
<name>A0A4R8LZK4_9BURK</name>
<accession>A0A4R8LZK4</accession>
<dbReference type="Proteomes" id="UP000295509">
    <property type="component" value="Unassembled WGS sequence"/>
</dbReference>
<organism evidence="2 3">
    <name type="scientific">Paraburkholderia rhizosphaerae</name>
    <dbReference type="NCBI Taxonomy" id="480658"/>
    <lineage>
        <taxon>Bacteria</taxon>
        <taxon>Pseudomonadati</taxon>
        <taxon>Pseudomonadota</taxon>
        <taxon>Betaproteobacteria</taxon>
        <taxon>Burkholderiales</taxon>
        <taxon>Burkholderiaceae</taxon>
        <taxon>Paraburkholderia</taxon>
    </lineage>
</organism>
<feature type="transmembrane region" description="Helical" evidence="1">
    <location>
        <begin position="99"/>
        <end position="118"/>
    </location>
</feature>
<evidence type="ECO:0000313" key="3">
    <source>
        <dbReference type="Proteomes" id="UP000295509"/>
    </source>
</evidence>
<dbReference type="RefSeq" id="WP_134190253.1">
    <property type="nucleotide sequence ID" value="NZ_JBHLUW010000035.1"/>
</dbReference>
<dbReference type="AlphaFoldDB" id="A0A4R8LZK4"/>
<protein>
    <submittedName>
        <fullName evidence="2">Uncharacterized protein</fullName>
    </submittedName>
</protein>
<keyword evidence="3" id="KW-1185">Reference proteome</keyword>
<comment type="caution">
    <text evidence="2">The sequence shown here is derived from an EMBL/GenBank/DDBJ whole genome shotgun (WGS) entry which is preliminary data.</text>
</comment>
<dbReference type="OrthoDB" id="5519326at2"/>
<keyword evidence="1" id="KW-0472">Membrane</keyword>